<proteinExistence type="predicted"/>
<protein>
    <submittedName>
        <fullName evidence="2">Uncharacterized protein</fullName>
    </submittedName>
</protein>
<name>A0A4U0WSA7_9PEZI</name>
<dbReference type="AlphaFoldDB" id="A0A4U0WSA7"/>
<sequence length="336" mass="36732">MKPSPIDRILAAQSELQKTLRGIHNMTDKAELEYLLAKARFGLAHQHYEAFKESAALEIEEVESRIKGLGQRATHYGEEDSELEVLLSPFDSTMLHADAAVPAKKMKAVKAKVGWEWGSQPENFIVAIPCIVKHSNGKWFVLECPLCHGNCSPLTKRTKRTSDFFCGPRGFYEHMTQGHREVQKGVPLVGIIRRCQVRELTSYEVEQLQSGSPGAITIQRVPVSRPWHVGLKEATASADTGTPSDSTISGKRKADAGDDDNMDYGDSSAEPQAKKRKALHSTDELMGAEELENGGQGVGAMLAPGQEDAVGVRVETPGADILDIPFRGGRPSEHGH</sequence>
<evidence type="ECO:0000313" key="2">
    <source>
        <dbReference type="EMBL" id="TKA66374.1"/>
    </source>
</evidence>
<dbReference type="Proteomes" id="UP000309340">
    <property type="component" value="Unassembled WGS sequence"/>
</dbReference>
<reference evidence="2 3" key="1">
    <citation type="submission" date="2017-03" db="EMBL/GenBank/DDBJ databases">
        <title>Genomes of endolithic fungi from Antarctica.</title>
        <authorList>
            <person name="Coleine C."/>
            <person name="Masonjones S."/>
            <person name="Stajich J.E."/>
        </authorList>
    </citation>
    <scope>NUCLEOTIDE SEQUENCE [LARGE SCALE GENOMIC DNA]</scope>
    <source>
        <strain evidence="2 3">CCFEE 5184</strain>
    </source>
</reference>
<feature type="compositionally biased region" description="Polar residues" evidence="1">
    <location>
        <begin position="237"/>
        <end position="249"/>
    </location>
</feature>
<evidence type="ECO:0000256" key="1">
    <source>
        <dbReference type="SAM" id="MobiDB-lite"/>
    </source>
</evidence>
<dbReference type="OrthoDB" id="3864188at2759"/>
<gene>
    <name evidence="2" type="ORF">B0A55_09602</name>
</gene>
<evidence type="ECO:0000313" key="3">
    <source>
        <dbReference type="Proteomes" id="UP000309340"/>
    </source>
</evidence>
<comment type="caution">
    <text evidence="2">The sequence shown here is derived from an EMBL/GenBank/DDBJ whole genome shotgun (WGS) entry which is preliminary data.</text>
</comment>
<keyword evidence="3" id="KW-1185">Reference proteome</keyword>
<organism evidence="2 3">
    <name type="scientific">Friedmanniomyces simplex</name>
    <dbReference type="NCBI Taxonomy" id="329884"/>
    <lineage>
        <taxon>Eukaryota</taxon>
        <taxon>Fungi</taxon>
        <taxon>Dikarya</taxon>
        <taxon>Ascomycota</taxon>
        <taxon>Pezizomycotina</taxon>
        <taxon>Dothideomycetes</taxon>
        <taxon>Dothideomycetidae</taxon>
        <taxon>Mycosphaerellales</taxon>
        <taxon>Teratosphaeriaceae</taxon>
        <taxon>Friedmanniomyces</taxon>
    </lineage>
</organism>
<feature type="region of interest" description="Disordered" evidence="1">
    <location>
        <begin position="233"/>
        <end position="280"/>
    </location>
</feature>
<accession>A0A4U0WSA7</accession>
<dbReference type="EMBL" id="NAJQ01000649">
    <property type="protein sequence ID" value="TKA66374.1"/>
    <property type="molecule type" value="Genomic_DNA"/>
</dbReference>